<feature type="transmembrane region" description="Helical" evidence="1">
    <location>
        <begin position="179"/>
        <end position="196"/>
    </location>
</feature>
<keyword evidence="1" id="KW-0812">Transmembrane</keyword>
<feature type="transmembrane region" description="Helical" evidence="1">
    <location>
        <begin position="145"/>
        <end position="167"/>
    </location>
</feature>
<keyword evidence="1" id="KW-1133">Transmembrane helix</keyword>
<feature type="transmembrane region" description="Helical" evidence="1">
    <location>
        <begin position="40"/>
        <end position="65"/>
    </location>
</feature>
<proteinExistence type="predicted"/>
<gene>
    <name evidence="2" type="ORF">COU11_04165</name>
</gene>
<evidence type="ECO:0000256" key="1">
    <source>
        <dbReference type="SAM" id="Phobius"/>
    </source>
</evidence>
<sequence length="242" mass="26681">MQLTTTAVGFLLLSAGLGICGWQFLRVYAKSTKEEKSSRIRFLITHHFIAFTVQNGLMGLGILFFAKNQALLPYVVLLGSVVVVWPALVGIYSAYYIFSPRLSPYPLMGFASLVALFLTVYGLWYPPSVSLTVNKAMDLGLDWQLSLGTFYLLAMSIGTNAYIFLRLARVTMDKKTRRFASVIGVLGVAGVLNVFTRLVLLSSASMDIRSHSFDTGLALIGLVFITALLIAPPIWRWLRGAL</sequence>
<protein>
    <submittedName>
        <fullName evidence="2">Uncharacterized protein</fullName>
    </submittedName>
</protein>
<feature type="transmembrane region" description="Helical" evidence="1">
    <location>
        <begin position="6"/>
        <end position="28"/>
    </location>
</feature>
<organism evidence="2 3">
    <name type="scientific">Candidatus Harrisonbacteria bacterium CG10_big_fil_rev_8_21_14_0_10_49_15</name>
    <dbReference type="NCBI Taxonomy" id="1974587"/>
    <lineage>
        <taxon>Bacteria</taxon>
        <taxon>Candidatus Harrisoniibacteriota</taxon>
    </lineage>
</organism>
<feature type="transmembrane region" description="Helical" evidence="1">
    <location>
        <begin position="71"/>
        <end position="98"/>
    </location>
</feature>
<comment type="caution">
    <text evidence="2">The sequence shown here is derived from an EMBL/GenBank/DDBJ whole genome shotgun (WGS) entry which is preliminary data.</text>
</comment>
<keyword evidence="1" id="KW-0472">Membrane</keyword>
<dbReference type="AlphaFoldDB" id="A0A2H0UJV0"/>
<dbReference type="EMBL" id="PFBD01000028">
    <property type="protein sequence ID" value="PIR86677.1"/>
    <property type="molecule type" value="Genomic_DNA"/>
</dbReference>
<reference evidence="3" key="1">
    <citation type="submission" date="2017-09" db="EMBL/GenBank/DDBJ databases">
        <title>Depth-based differentiation of microbial function through sediment-hosted aquifers and enrichment of novel symbionts in the deep terrestrial subsurface.</title>
        <authorList>
            <person name="Probst A.J."/>
            <person name="Ladd B."/>
            <person name="Jarett J.K."/>
            <person name="Geller-Mcgrath D.E."/>
            <person name="Sieber C.M.K."/>
            <person name="Emerson J.B."/>
            <person name="Anantharaman K."/>
            <person name="Thomas B.C."/>
            <person name="Malmstrom R."/>
            <person name="Stieglmeier M."/>
            <person name="Klingl A."/>
            <person name="Woyke T."/>
            <person name="Ryan C.M."/>
            <person name="Banfield J.F."/>
        </authorList>
    </citation>
    <scope>NUCLEOTIDE SEQUENCE [LARGE SCALE GENOMIC DNA]</scope>
</reference>
<name>A0A2H0UJV0_9BACT</name>
<dbReference type="Proteomes" id="UP000229526">
    <property type="component" value="Unassembled WGS sequence"/>
</dbReference>
<feature type="transmembrane region" description="Helical" evidence="1">
    <location>
        <begin position="105"/>
        <end position="125"/>
    </location>
</feature>
<evidence type="ECO:0000313" key="2">
    <source>
        <dbReference type="EMBL" id="PIR86677.1"/>
    </source>
</evidence>
<evidence type="ECO:0000313" key="3">
    <source>
        <dbReference type="Proteomes" id="UP000229526"/>
    </source>
</evidence>
<feature type="transmembrane region" description="Helical" evidence="1">
    <location>
        <begin position="216"/>
        <end position="238"/>
    </location>
</feature>
<accession>A0A2H0UJV0</accession>